<dbReference type="SUPFAM" id="SSF55729">
    <property type="entry name" value="Acyl-CoA N-acyltransferases (Nat)"/>
    <property type="match status" value="1"/>
</dbReference>
<organism evidence="2 3">
    <name type="scientific">Kribbella antibiotica</name>
    <dbReference type="NCBI Taxonomy" id="190195"/>
    <lineage>
        <taxon>Bacteria</taxon>
        <taxon>Bacillati</taxon>
        <taxon>Actinomycetota</taxon>
        <taxon>Actinomycetes</taxon>
        <taxon>Propionibacteriales</taxon>
        <taxon>Kribbellaceae</taxon>
        <taxon>Kribbella</taxon>
    </lineage>
</organism>
<gene>
    <name evidence="2" type="ORF">E1263_16210</name>
</gene>
<evidence type="ECO:0000259" key="1">
    <source>
        <dbReference type="PROSITE" id="PS51186"/>
    </source>
</evidence>
<dbReference type="PANTHER" id="PTHR39173:SF1">
    <property type="entry name" value="ACETYLTRANSFERASE"/>
    <property type="match status" value="1"/>
</dbReference>
<dbReference type="Pfam" id="PF13302">
    <property type="entry name" value="Acetyltransf_3"/>
    <property type="match status" value="1"/>
</dbReference>
<feature type="domain" description="N-acetyltransferase" evidence="1">
    <location>
        <begin position="45"/>
        <end position="183"/>
    </location>
</feature>
<evidence type="ECO:0000313" key="2">
    <source>
        <dbReference type="EMBL" id="TDD59080.1"/>
    </source>
</evidence>
<evidence type="ECO:0000313" key="3">
    <source>
        <dbReference type="Proteomes" id="UP000295124"/>
    </source>
</evidence>
<dbReference type="PROSITE" id="PS51186">
    <property type="entry name" value="GNAT"/>
    <property type="match status" value="1"/>
</dbReference>
<dbReference type="RefSeq" id="WP_132168146.1">
    <property type="nucleotide sequence ID" value="NZ_SMKX01000040.1"/>
</dbReference>
<dbReference type="PANTHER" id="PTHR39173">
    <property type="entry name" value="ACETYLTRANSFERASE"/>
    <property type="match status" value="1"/>
</dbReference>
<dbReference type="Proteomes" id="UP000295124">
    <property type="component" value="Unassembled WGS sequence"/>
</dbReference>
<dbReference type="GO" id="GO:0016747">
    <property type="term" value="F:acyltransferase activity, transferring groups other than amino-acyl groups"/>
    <property type="evidence" value="ECO:0007669"/>
    <property type="project" value="InterPro"/>
</dbReference>
<name>A0A4R4ZLI6_9ACTN</name>
<comment type="caution">
    <text evidence="2">The sequence shown here is derived from an EMBL/GenBank/DDBJ whole genome shotgun (WGS) entry which is preliminary data.</text>
</comment>
<dbReference type="AlphaFoldDB" id="A0A4R4ZLI6"/>
<sequence length="183" mass="20488">MPTLVEPTVAVHRSFLLAWDEFEPEVQSRWMGAETYIGGETERWDREQLAEPAEFERFVAETRGSADPDAVLADGIVPYTSLWLVDGDEWLGRLSLRHELTPPLLELGGHIGYCVRPSARRRGYATQMLVQSLPVAARLGIDPALLTCDADNDASRRVIQAAGGEFEDERHGKLRFWVATHTS</sequence>
<accession>A0A4R4ZLI6</accession>
<dbReference type="OrthoDB" id="9797989at2"/>
<keyword evidence="2" id="KW-0808">Transferase</keyword>
<dbReference type="InterPro" id="IPR000182">
    <property type="entry name" value="GNAT_dom"/>
</dbReference>
<dbReference type="InterPro" id="IPR016181">
    <property type="entry name" value="Acyl_CoA_acyltransferase"/>
</dbReference>
<proteinExistence type="predicted"/>
<dbReference type="EMBL" id="SMKX01000040">
    <property type="protein sequence ID" value="TDD59080.1"/>
    <property type="molecule type" value="Genomic_DNA"/>
</dbReference>
<keyword evidence="3" id="KW-1185">Reference proteome</keyword>
<reference evidence="2 3" key="1">
    <citation type="submission" date="2019-03" db="EMBL/GenBank/DDBJ databases">
        <title>Draft genome sequences of novel Actinobacteria.</title>
        <authorList>
            <person name="Sahin N."/>
            <person name="Ay H."/>
            <person name="Saygin H."/>
        </authorList>
    </citation>
    <scope>NUCLEOTIDE SEQUENCE [LARGE SCALE GENOMIC DNA]</scope>
    <source>
        <strain evidence="2 3">JCM 13523</strain>
    </source>
</reference>
<dbReference type="Gene3D" id="3.40.630.30">
    <property type="match status" value="1"/>
</dbReference>
<protein>
    <submittedName>
        <fullName evidence="2">GNAT family N-acetyltransferase</fullName>
    </submittedName>
</protein>
<dbReference type="CDD" id="cd04301">
    <property type="entry name" value="NAT_SF"/>
    <property type="match status" value="1"/>
</dbReference>